<feature type="signal peptide" evidence="1">
    <location>
        <begin position="1"/>
        <end position="17"/>
    </location>
</feature>
<accession>A0A550C940</accession>
<keyword evidence="3" id="KW-1185">Reference proteome</keyword>
<dbReference type="EMBL" id="VDMD01000017">
    <property type="protein sequence ID" value="TRM61309.1"/>
    <property type="molecule type" value="Genomic_DNA"/>
</dbReference>
<dbReference type="AlphaFoldDB" id="A0A550C940"/>
<dbReference type="OrthoDB" id="3342934at2759"/>
<protein>
    <recommendedName>
        <fullName evidence="4">Glycopeptide</fullName>
    </recommendedName>
</protein>
<evidence type="ECO:0008006" key="4">
    <source>
        <dbReference type="Google" id="ProtNLM"/>
    </source>
</evidence>
<reference evidence="2 3" key="1">
    <citation type="journal article" date="2019" name="New Phytol.">
        <title>Comparative genomics reveals unique wood-decay strategies and fruiting body development in the Schizophyllaceae.</title>
        <authorList>
            <person name="Almasi E."/>
            <person name="Sahu N."/>
            <person name="Krizsan K."/>
            <person name="Balint B."/>
            <person name="Kovacs G.M."/>
            <person name="Kiss B."/>
            <person name="Cseklye J."/>
            <person name="Drula E."/>
            <person name="Henrissat B."/>
            <person name="Nagy I."/>
            <person name="Chovatia M."/>
            <person name="Adam C."/>
            <person name="LaButti K."/>
            <person name="Lipzen A."/>
            <person name="Riley R."/>
            <person name="Grigoriev I.V."/>
            <person name="Nagy L.G."/>
        </authorList>
    </citation>
    <scope>NUCLEOTIDE SEQUENCE [LARGE SCALE GENOMIC DNA]</scope>
    <source>
        <strain evidence="2 3">NL-1724</strain>
    </source>
</reference>
<dbReference type="Proteomes" id="UP000320762">
    <property type="component" value="Unassembled WGS sequence"/>
</dbReference>
<feature type="chain" id="PRO_5022236372" description="Glycopeptide" evidence="1">
    <location>
        <begin position="18"/>
        <end position="156"/>
    </location>
</feature>
<organism evidence="2 3">
    <name type="scientific">Schizophyllum amplum</name>
    <dbReference type="NCBI Taxonomy" id="97359"/>
    <lineage>
        <taxon>Eukaryota</taxon>
        <taxon>Fungi</taxon>
        <taxon>Dikarya</taxon>
        <taxon>Basidiomycota</taxon>
        <taxon>Agaricomycotina</taxon>
        <taxon>Agaricomycetes</taxon>
        <taxon>Agaricomycetidae</taxon>
        <taxon>Agaricales</taxon>
        <taxon>Schizophyllaceae</taxon>
        <taxon>Schizophyllum</taxon>
    </lineage>
</organism>
<evidence type="ECO:0000256" key="1">
    <source>
        <dbReference type="SAM" id="SignalP"/>
    </source>
</evidence>
<keyword evidence="1" id="KW-0732">Signal</keyword>
<evidence type="ECO:0000313" key="3">
    <source>
        <dbReference type="Proteomes" id="UP000320762"/>
    </source>
</evidence>
<proteinExistence type="predicted"/>
<evidence type="ECO:0000313" key="2">
    <source>
        <dbReference type="EMBL" id="TRM61309.1"/>
    </source>
</evidence>
<gene>
    <name evidence="2" type="ORF">BD626DRAFT_599286</name>
</gene>
<comment type="caution">
    <text evidence="2">The sequence shown here is derived from an EMBL/GenBank/DDBJ whole genome shotgun (WGS) entry which is preliminary data.</text>
</comment>
<name>A0A550C940_9AGAR</name>
<sequence>MFAKTLALFAGAALVAAESHTISFNNKCGKGEPVVFQNFQQKNSGGGPFTFNGPATAVIAYLQDGSCGASGENCSLMELTLINGGVSSADVSLIPPHTYSTPVGFAYKNGCDGQGKTCASADCAEAFHVTDDYGAQVQCTVNDVSYLYTSPPRADG</sequence>